<dbReference type="STRING" id="640948.SAMN05216238_107127"/>
<keyword evidence="1" id="KW-0812">Transmembrane</keyword>
<feature type="transmembrane region" description="Helical" evidence="1">
    <location>
        <begin position="7"/>
        <end position="25"/>
    </location>
</feature>
<reference evidence="3" key="1">
    <citation type="submission" date="2016-10" db="EMBL/GenBank/DDBJ databases">
        <authorList>
            <person name="Varghese N."/>
            <person name="Submissions S."/>
        </authorList>
    </citation>
    <scope>NUCLEOTIDE SEQUENCE [LARGE SCALE GENOMIC DNA]</scope>
    <source>
        <strain evidence="3">DSM 22530</strain>
    </source>
</reference>
<protein>
    <submittedName>
        <fullName evidence="2">Stage II sporulation protein M</fullName>
    </submittedName>
</protein>
<accession>A0A1I1X8V9</accession>
<dbReference type="EMBL" id="FOMR01000007">
    <property type="protein sequence ID" value="SFE03038.1"/>
    <property type="molecule type" value="Genomic_DNA"/>
</dbReference>
<dbReference type="Pfam" id="PF01944">
    <property type="entry name" value="SpoIIM"/>
    <property type="match status" value="1"/>
</dbReference>
<evidence type="ECO:0000313" key="2">
    <source>
        <dbReference type="EMBL" id="SFE03038.1"/>
    </source>
</evidence>
<evidence type="ECO:0000256" key="1">
    <source>
        <dbReference type="SAM" id="Phobius"/>
    </source>
</evidence>
<keyword evidence="1" id="KW-1133">Transmembrane helix</keyword>
<dbReference type="PANTHER" id="PTHR35337">
    <property type="entry name" value="SLR1478 PROTEIN"/>
    <property type="match status" value="1"/>
</dbReference>
<dbReference type="PANTHER" id="PTHR35337:SF1">
    <property type="entry name" value="SLR1478 PROTEIN"/>
    <property type="match status" value="1"/>
</dbReference>
<dbReference type="RefSeq" id="WP_090085316.1">
    <property type="nucleotide sequence ID" value="NZ_FOMR01000007.1"/>
</dbReference>
<dbReference type="OrthoDB" id="2942182at2"/>
<feature type="transmembrane region" description="Helical" evidence="1">
    <location>
        <begin position="55"/>
        <end position="76"/>
    </location>
</feature>
<proteinExistence type="predicted"/>
<feature type="transmembrane region" description="Helical" evidence="1">
    <location>
        <begin position="114"/>
        <end position="132"/>
    </location>
</feature>
<gene>
    <name evidence="2" type="ORF">SAMN05216238_107127</name>
</gene>
<name>A0A1I1X8V9_9BACI</name>
<keyword evidence="3" id="KW-1185">Reference proteome</keyword>
<sequence>MITYKHTLWLTSILAAIIFITGYFIPLEPSGAENSSDMYADRMSFGELLSNNLKVSLSVIIFGGLTLGFYYLMYLLQNFLSMAMIISHLNSEHSVWNTLSTFVIHGIFEIPAMLMSASLGLYIPVKIVYLLIKKKPIIAELKKIPALIGIIILLIVAAAVLEAFVSPIFMKV</sequence>
<dbReference type="AlphaFoldDB" id="A0A1I1X8V9"/>
<evidence type="ECO:0000313" key="3">
    <source>
        <dbReference type="Proteomes" id="UP000199474"/>
    </source>
</evidence>
<dbReference type="Proteomes" id="UP000199474">
    <property type="component" value="Unassembled WGS sequence"/>
</dbReference>
<feature type="transmembrane region" description="Helical" evidence="1">
    <location>
        <begin position="144"/>
        <end position="169"/>
    </location>
</feature>
<dbReference type="InterPro" id="IPR002798">
    <property type="entry name" value="SpoIIM-like"/>
</dbReference>
<organism evidence="2 3">
    <name type="scientific">Lentibacillus persicus</name>
    <dbReference type="NCBI Taxonomy" id="640948"/>
    <lineage>
        <taxon>Bacteria</taxon>
        <taxon>Bacillati</taxon>
        <taxon>Bacillota</taxon>
        <taxon>Bacilli</taxon>
        <taxon>Bacillales</taxon>
        <taxon>Bacillaceae</taxon>
        <taxon>Lentibacillus</taxon>
    </lineage>
</organism>
<keyword evidence="1" id="KW-0472">Membrane</keyword>